<evidence type="ECO:0000256" key="2">
    <source>
        <dbReference type="SAM" id="Coils"/>
    </source>
</evidence>
<keyword evidence="6" id="KW-1185">Reference proteome</keyword>
<dbReference type="Proteomes" id="UP000829354">
    <property type="component" value="Chromosome IV"/>
</dbReference>
<evidence type="ECO:0000256" key="3">
    <source>
        <dbReference type="SAM" id="MobiDB-lite"/>
    </source>
</evidence>
<evidence type="ECO:0000256" key="1">
    <source>
        <dbReference type="ARBA" id="ARBA00023054"/>
    </source>
</evidence>
<feature type="compositionally biased region" description="Polar residues" evidence="3">
    <location>
        <begin position="456"/>
        <end position="472"/>
    </location>
</feature>
<name>A0AAE9EZ78_CAEBR</name>
<evidence type="ECO:0000313" key="5">
    <source>
        <dbReference type="EMBL" id="UMM29946.1"/>
    </source>
</evidence>
<feature type="compositionally biased region" description="Low complexity" evidence="3">
    <location>
        <begin position="385"/>
        <end position="399"/>
    </location>
</feature>
<accession>A0AAE9EZ78</accession>
<organism evidence="5 6">
    <name type="scientific">Caenorhabditis briggsae</name>
    <dbReference type="NCBI Taxonomy" id="6238"/>
    <lineage>
        <taxon>Eukaryota</taxon>
        <taxon>Metazoa</taxon>
        <taxon>Ecdysozoa</taxon>
        <taxon>Nematoda</taxon>
        <taxon>Chromadorea</taxon>
        <taxon>Rhabditida</taxon>
        <taxon>Rhabditina</taxon>
        <taxon>Rhabditomorpha</taxon>
        <taxon>Rhabditoidea</taxon>
        <taxon>Rhabditidae</taxon>
        <taxon>Peloderinae</taxon>
        <taxon>Caenorhabditis</taxon>
    </lineage>
</organism>
<evidence type="ECO:0000259" key="4">
    <source>
        <dbReference type="Pfam" id="PF09727"/>
    </source>
</evidence>
<dbReference type="EMBL" id="CP092623">
    <property type="protein sequence ID" value="UMM29946.1"/>
    <property type="molecule type" value="Genomic_DNA"/>
</dbReference>
<dbReference type="PANTHER" id="PTHR23166:SF5">
    <property type="entry name" value="CTTNBP2 N-TERMINAL-LIKE PROTEIN"/>
    <property type="match status" value="1"/>
</dbReference>
<proteinExistence type="predicted"/>
<feature type="coiled-coil region" evidence="2">
    <location>
        <begin position="296"/>
        <end position="323"/>
    </location>
</feature>
<gene>
    <name evidence="5" type="ORF">L5515_012051</name>
</gene>
<sequence length="590" mass="65798">MVSVRPVLLHKCHHFGAEPVELLRHICYPDGICRASFRMPNLLEDHFDPTFQSTSKKLVLPTNRKQPEYDNVPEEPRVNDFSSDELMKLLAFMEGEVQAREDVIDHLKKERTKILLAEAKYGKLNMNDPFAALRRDSAITGEQINEDKIVQMYESQVDQLDKMMDVQKKSQRNAAVLLVALEKKQHKLVKKLEADREAKIRYAKQGDDLVAHLEKERNQLQQLIEFHIEEKRKAEIAKDKMEMTLGNEKKRHESIVLYLIQERKQMLLKMHELRVKAEKMMLAQSSDPNKPGSSNALNERELIEELKKEVTFLRAERESLTKTQKMVKTENLSLRETVRGQEADLQMLRRNLTLTGAKMSIDKPGHQLPQLAPDSLVMANRGAKTAPATRPQPAPQAARIPNSSTFPTEKSRLPRAPPQTPTAPAPRVPIGSIPASSSNPPRTMSSPVKKTPVMGVSSTSVRRPQSASSTMPMTSVITNTSAVRPLSPEIEKLEAALQSISVVTSSTPPSYSTAMAKRSSSLPREPNNNPSILSSTPIRRSTMNGGMHLSTTGVVSTRIAGPATNVASERKMSGTVKRNGILAKAFGSSK</sequence>
<dbReference type="Pfam" id="PF09727">
    <property type="entry name" value="CortBP2"/>
    <property type="match status" value="1"/>
</dbReference>
<feature type="region of interest" description="Disordered" evidence="3">
    <location>
        <begin position="382"/>
        <end position="472"/>
    </location>
</feature>
<dbReference type="AlphaFoldDB" id="A0AAE9EZ78"/>
<feature type="compositionally biased region" description="Pro residues" evidence="3">
    <location>
        <begin position="415"/>
        <end position="427"/>
    </location>
</feature>
<feature type="region of interest" description="Disordered" evidence="3">
    <location>
        <begin position="504"/>
        <end position="539"/>
    </location>
</feature>
<feature type="coiled-coil region" evidence="2">
    <location>
        <begin position="203"/>
        <end position="237"/>
    </location>
</feature>
<protein>
    <recommendedName>
        <fullName evidence="4">Cortactin-binding protein-2 N-terminal domain-containing protein</fullName>
    </recommendedName>
</protein>
<evidence type="ECO:0000313" key="6">
    <source>
        <dbReference type="Proteomes" id="UP000829354"/>
    </source>
</evidence>
<keyword evidence="1 2" id="KW-0175">Coiled coil</keyword>
<dbReference type="InterPro" id="IPR019131">
    <property type="entry name" value="Cortactin-binding_p2_N"/>
</dbReference>
<feature type="compositionally biased region" description="Polar residues" evidence="3">
    <location>
        <begin position="434"/>
        <end position="448"/>
    </location>
</feature>
<feature type="compositionally biased region" description="Low complexity" evidence="3">
    <location>
        <begin position="504"/>
        <end position="513"/>
    </location>
</feature>
<reference evidence="5 6" key="1">
    <citation type="submission" date="2022-04" db="EMBL/GenBank/DDBJ databases">
        <title>Chromosome-level reference genomes for two strains of Caenorhabditis briggsae: an improved platform for comparative genomics.</title>
        <authorList>
            <person name="Stevens L."/>
            <person name="Andersen E."/>
        </authorList>
    </citation>
    <scope>NUCLEOTIDE SEQUENCE [LARGE SCALE GENOMIC DNA]</scope>
    <source>
        <strain evidence="5">VX34</strain>
        <tissue evidence="5">Whole-organism</tissue>
    </source>
</reference>
<dbReference type="InterPro" id="IPR050719">
    <property type="entry name" value="Cortactin-Actin_Reg"/>
</dbReference>
<feature type="domain" description="Cortactin-binding protein-2 N-terminal" evidence="4">
    <location>
        <begin position="80"/>
        <end position="265"/>
    </location>
</feature>
<dbReference type="PANTHER" id="PTHR23166">
    <property type="entry name" value="FILAMIN/GPBP-INTERACTING PROTEIN"/>
    <property type="match status" value="1"/>
</dbReference>
<feature type="compositionally biased region" description="Polar residues" evidence="3">
    <location>
        <begin position="518"/>
        <end position="539"/>
    </location>
</feature>